<evidence type="ECO:0000313" key="2">
    <source>
        <dbReference type="EMBL" id="KAK0459309.1"/>
    </source>
</evidence>
<comment type="caution">
    <text evidence="2">The sequence shown here is derived from an EMBL/GenBank/DDBJ whole genome shotgun (WGS) entry which is preliminary data.</text>
</comment>
<accession>A0AA39KGH2</accession>
<sequence length="226" mass="24486">MSILNILLFTALLVCTHAHQSAELFDAFEEFIGGLLQPSSVMASGSSSALATDCVGRTSFMTLRGIENNIEFLYGVSSKVAQVNTTQIVGYPTNIIVESLSIQKSVVSASTVFRMNHGTSSPTTPLQVDFWIYFDDDLKISEYDLAVRNLGKAFSFLSSVLSEQISTEIIVGNSTDAVSAKMAVDVCTAVTEYCTGANQQYDSYNSCFESLGKNVTIDNLDQSVCR</sequence>
<reference evidence="2" key="1">
    <citation type="submission" date="2023-06" db="EMBL/GenBank/DDBJ databases">
        <authorList>
            <consortium name="Lawrence Berkeley National Laboratory"/>
            <person name="Ahrendt S."/>
            <person name="Sahu N."/>
            <person name="Indic B."/>
            <person name="Wong-Bajracharya J."/>
            <person name="Merenyi Z."/>
            <person name="Ke H.-M."/>
            <person name="Monk M."/>
            <person name="Kocsube S."/>
            <person name="Drula E."/>
            <person name="Lipzen A."/>
            <person name="Balint B."/>
            <person name="Henrissat B."/>
            <person name="Andreopoulos B."/>
            <person name="Martin F.M."/>
            <person name="Harder C.B."/>
            <person name="Rigling D."/>
            <person name="Ford K.L."/>
            <person name="Foster G.D."/>
            <person name="Pangilinan J."/>
            <person name="Papanicolaou A."/>
            <person name="Barry K."/>
            <person name="LaButti K."/>
            <person name="Viragh M."/>
            <person name="Koriabine M."/>
            <person name="Yan M."/>
            <person name="Riley R."/>
            <person name="Champramary S."/>
            <person name="Plett K.L."/>
            <person name="Tsai I.J."/>
            <person name="Slot J."/>
            <person name="Sipos G."/>
            <person name="Plett J."/>
            <person name="Nagy L.G."/>
            <person name="Grigoriev I.V."/>
        </authorList>
    </citation>
    <scope>NUCLEOTIDE SEQUENCE</scope>
    <source>
        <strain evidence="2">CCBAS 213</strain>
    </source>
</reference>
<proteinExistence type="predicted"/>
<dbReference type="GeneID" id="85360882"/>
<dbReference type="EMBL" id="JAUEPS010000015">
    <property type="protein sequence ID" value="KAK0459309.1"/>
    <property type="molecule type" value="Genomic_DNA"/>
</dbReference>
<dbReference type="Proteomes" id="UP001175211">
    <property type="component" value="Unassembled WGS sequence"/>
</dbReference>
<keyword evidence="1" id="KW-0732">Signal</keyword>
<evidence type="ECO:0000256" key="1">
    <source>
        <dbReference type="SAM" id="SignalP"/>
    </source>
</evidence>
<protein>
    <submittedName>
        <fullName evidence="2">Uncharacterized protein</fullName>
    </submittedName>
</protein>
<evidence type="ECO:0000313" key="3">
    <source>
        <dbReference type="Proteomes" id="UP001175211"/>
    </source>
</evidence>
<feature type="signal peptide" evidence="1">
    <location>
        <begin position="1"/>
        <end position="18"/>
    </location>
</feature>
<organism evidence="2 3">
    <name type="scientific">Armillaria tabescens</name>
    <name type="common">Ringless honey mushroom</name>
    <name type="synonym">Agaricus tabescens</name>
    <dbReference type="NCBI Taxonomy" id="1929756"/>
    <lineage>
        <taxon>Eukaryota</taxon>
        <taxon>Fungi</taxon>
        <taxon>Dikarya</taxon>
        <taxon>Basidiomycota</taxon>
        <taxon>Agaricomycotina</taxon>
        <taxon>Agaricomycetes</taxon>
        <taxon>Agaricomycetidae</taxon>
        <taxon>Agaricales</taxon>
        <taxon>Marasmiineae</taxon>
        <taxon>Physalacriaceae</taxon>
        <taxon>Desarmillaria</taxon>
    </lineage>
</organism>
<dbReference type="AlphaFoldDB" id="A0AA39KGH2"/>
<dbReference type="RefSeq" id="XP_060331535.1">
    <property type="nucleotide sequence ID" value="XM_060477334.1"/>
</dbReference>
<keyword evidence="3" id="KW-1185">Reference proteome</keyword>
<feature type="chain" id="PRO_5041254576" evidence="1">
    <location>
        <begin position="19"/>
        <end position="226"/>
    </location>
</feature>
<name>A0AA39KGH2_ARMTA</name>
<gene>
    <name evidence="2" type="ORF">EV420DRAFT_1642281</name>
</gene>